<dbReference type="EMBL" id="WHUW01000037">
    <property type="protein sequence ID" value="KAF8432944.1"/>
    <property type="molecule type" value="Genomic_DNA"/>
</dbReference>
<proteinExistence type="predicted"/>
<feature type="compositionally biased region" description="Polar residues" evidence="1">
    <location>
        <begin position="1"/>
        <end position="10"/>
    </location>
</feature>
<comment type="caution">
    <text evidence="2">The sequence shown here is derived from an EMBL/GenBank/DDBJ whole genome shotgun (WGS) entry which is preliminary data.</text>
</comment>
<protein>
    <submittedName>
        <fullName evidence="2">Uncharacterized protein</fullName>
    </submittedName>
</protein>
<reference evidence="2" key="1">
    <citation type="submission" date="2019-10" db="EMBL/GenBank/DDBJ databases">
        <authorList>
            <consortium name="DOE Joint Genome Institute"/>
            <person name="Kuo A."/>
            <person name="Miyauchi S."/>
            <person name="Kiss E."/>
            <person name="Drula E."/>
            <person name="Kohler A."/>
            <person name="Sanchez-Garcia M."/>
            <person name="Andreopoulos B."/>
            <person name="Barry K.W."/>
            <person name="Bonito G."/>
            <person name="Buee M."/>
            <person name="Carver A."/>
            <person name="Chen C."/>
            <person name="Cichocki N."/>
            <person name="Clum A."/>
            <person name="Culley D."/>
            <person name="Crous P.W."/>
            <person name="Fauchery L."/>
            <person name="Girlanda M."/>
            <person name="Hayes R."/>
            <person name="Keri Z."/>
            <person name="LaButti K."/>
            <person name="Lipzen A."/>
            <person name="Lombard V."/>
            <person name="Magnuson J."/>
            <person name="Maillard F."/>
            <person name="Morin E."/>
            <person name="Murat C."/>
            <person name="Nolan M."/>
            <person name="Ohm R."/>
            <person name="Pangilinan J."/>
            <person name="Pereira M."/>
            <person name="Perotto S."/>
            <person name="Peter M."/>
            <person name="Riley R."/>
            <person name="Sitrit Y."/>
            <person name="Stielow B."/>
            <person name="Szollosi G."/>
            <person name="Zifcakova L."/>
            <person name="Stursova M."/>
            <person name="Spatafora J.W."/>
            <person name="Tedersoo L."/>
            <person name="Vaario L.-M."/>
            <person name="Yamada A."/>
            <person name="Yan M."/>
            <person name="Wang P."/>
            <person name="Xu J."/>
            <person name="Bruns T."/>
            <person name="Baldrian P."/>
            <person name="Vilgalys R."/>
            <person name="Henrissat B."/>
            <person name="Grigoriev I.V."/>
            <person name="Hibbett D."/>
            <person name="Nagy L.G."/>
            <person name="Martin F.M."/>
        </authorList>
    </citation>
    <scope>NUCLEOTIDE SEQUENCE</scope>
    <source>
        <strain evidence="2">BED1</strain>
    </source>
</reference>
<sequence length="54" mass="5646">MAAPPTSQRKSTFRSRVGGAIRRSSTVFSIPGLPNRESSSTPPPSQDSDTASIA</sequence>
<evidence type="ECO:0000313" key="2">
    <source>
        <dbReference type="EMBL" id="KAF8432944.1"/>
    </source>
</evidence>
<accession>A0AAD4GA00</accession>
<evidence type="ECO:0000256" key="1">
    <source>
        <dbReference type="SAM" id="MobiDB-lite"/>
    </source>
</evidence>
<dbReference type="AlphaFoldDB" id="A0AAD4GA00"/>
<dbReference type="Proteomes" id="UP001194468">
    <property type="component" value="Unassembled WGS sequence"/>
</dbReference>
<evidence type="ECO:0000313" key="3">
    <source>
        <dbReference type="Proteomes" id="UP001194468"/>
    </source>
</evidence>
<gene>
    <name evidence="2" type="ORF">L210DRAFT_834391</name>
</gene>
<organism evidence="2 3">
    <name type="scientific">Boletus edulis BED1</name>
    <dbReference type="NCBI Taxonomy" id="1328754"/>
    <lineage>
        <taxon>Eukaryota</taxon>
        <taxon>Fungi</taxon>
        <taxon>Dikarya</taxon>
        <taxon>Basidiomycota</taxon>
        <taxon>Agaricomycotina</taxon>
        <taxon>Agaricomycetes</taxon>
        <taxon>Agaricomycetidae</taxon>
        <taxon>Boletales</taxon>
        <taxon>Boletineae</taxon>
        <taxon>Boletaceae</taxon>
        <taxon>Boletoideae</taxon>
        <taxon>Boletus</taxon>
    </lineage>
</organism>
<feature type="region of interest" description="Disordered" evidence="1">
    <location>
        <begin position="1"/>
        <end position="54"/>
    </location>
</feature>
<feature type="non-terminal residue" evidence="2">
    <location>
        <position position="54"/>
    </location>
</feature>
<reference evidence="2" key="2">
    <citation type="journal article" date="2020" name="Nat. Commun.">
        <title>Large-scale genome sequencing of mycorrhizal fungi provides insights into the early evolution of symbiotic traits.</title>
        <authorList>
            <person name="Miyauchi S."/>
            <person name="Kiss E."/>
            <person name="Kuo A."/>
            <person name="Drula E."/>
            <person name="Kohler A."/>
            <person name="Sanchez-Garcia M."/>
            <person name="Morin E."/>
            <person name="Andreopoulos B."/>
            <person name="Barry K.W."/>
            <person name="Bonito G."/>
            <person name="Buee M."/>
            <person name="Carver A."/>
            <person name="Chen C."/>
            <person name="Cichocki N."/>
            <person name="Clum A."/>
            <person name="Culley D."/>
            <person name="Crous P.W."/>
            <person name="Fauchery L."/>
            <person name="Girlanda M."/>
            <person name="Hayes R.D."/>
            <person name="Keri Z."/>
            <person name="LaButti K."/>
            <person name="Lipzen A."/>
            <person name="Lombard V."/>
            <person name="Magnuson J."/>
            <person name="Maillard F."/>
            <person name="Murat C."/>
            <person name="Nolan M."/>
            <person name="Ohm R.A."/>
            <person name="Pangilinan J."/>
            <person name="Pereira M.F."/>
            <person name="Perotto S."/>
            <person name="Peter M."/>
            <person name="Pfister S."/>
            <person name="Riley R."/>
            <person name="Sitrit Y."/>
            <person name="Stielow J.B."/>
            <person name="Szollosi G."/>
            <person name="Zifcakova L."/>
            <person name="Stursova M."/>
            <person name="Spatafora J.W."/>
            <person name="Tedersoo L."/>
            <person name="Vaario L.M."/>
            <person name="Yamada A."/>
            <person name="Yan M."/>
            <person name="Wang P."/>
            <person name="Xu J."/>
            <person name="Bruns T."/>
            <person name="Baldrian P."/>
            <person name="Vilgalys R."/>
            <person name="Dunand C."/>
            <person name="Henrissat B."/>
            <person name="Grigoriev I.V."/>
            <person name="Hibbett D."/>
            <person name="Nagy L.G."/>
            <person name="Martin F.M."/>
        </authorList>
    </citation>
    <scope>NUCLEOTIDE SEQUENCE</scope>
    <source>
        <strain evidence="2">BED1</strain>
    </source>
</reference>
<name>A0AAD4GA00_BOLED</name>
<keyword evidence="3" id="KW-1185">Reference proteome</keyword>